<reference evidence="1" key="1">
    <citation type="submission" date="2014-09" db="EMBL/GenBank/DDBJ databases">
        <authorList>
            <person name="Magalhaes I.L.F."/>
            <person name="Oliveira U."/>
            <person name="Santos F.R."/>
            <person name="Vidigal T.H.D.A."/>
            <person name="Brescovit A.D."/>
            <person name="Santos A.J."/>
        </authorList>
    </citation>
    <scope>NUCLEOTIDE SEQUENCE</scope>
    <source>
        <tissue evidence="1">Shoot tissue taken approximately 20 cm above the soil surface</tissue>
    </source>
</reference>
<proteinExistence type="predicted"/>
<organism evidence="1">
    <name type="scientific">Arundo donax</name>
    <name type="common">Giant reed</name>
    <name type="synonym">Donax arundinaceus</name>
    <dbReference type="NCBI Taxonomy" id="35708"/>
    <lineage>
        <taxon>Eukaryota</taxon>
        <taxon>Viridiplantae</taxon>
        <taxon>Streptophyta</taxon>
        <taxon>Embryophyta</taxon>
        <taxon>Tracheophyta</taxon>
        <taxon>Spermatophyta</taxon>
        <taxon>Magnoliopsida</taxon>
        <taxon>Liliopsida</taxon>
        <taxon>Poales</taxon>
        <taxon>Poaceae</taxon>
        <taxon>PACMAD clade</taxon>
        <taxon>Arundinoideae</taxon>
        <taxon>Arundineae</taxon>
        <taxon>Arundo</taxon>
    </lineage>
</organism>
<accession>A0A0A9FLJ0</accession>
<dbReference type="AlphaFoldDB" id="A0A0A9FLJ0"/>
<evidence type="ECO:0000313" key="1">
    <source>
        <dbReference type="EMBL" id="JAE13207.1"/>
    </source>
</evidence>
<sequence length="51" mass="5654">MTRSTRNSARKKTNIKLLRASSKHQEPAFRALSMLVVPPSTCILKAAVASW</sequence>
<reference evidence="1" key="2">
    <citation type="journal article" date="2015" name="Data Brief">
        <title>Shoot transcriptome of the giant reed, Arundo donax.</title>
        <authorList>
            <person name="Barrero R.A."/>
            <person name="Guerrero F.D."/>
            <person name="Moolhuijzen P."/>
            <person name="Goolsby J.A."/>
            <person name="Tidwell J."/>
            <person name="Bellgard S.E."/>
            <person name="Bellgard M.I."/>
        </authorList>
    </citation>
    <scope>NUCLEOTIDE SEQUENCE</scope>
    <source>
        <tissue evidence="1">Shoot tissue taken approximately 20 cm above the soil surface</tissue>
    </source>
</reference>
<dbReference type="EMBL" id="GBRH01184689">
    <property type="protein sequence ID" value="JAE13207.1"/>
    <property type="molecule type" value="Transcribed_RNA"/>
</dbReference>
<name>A0A0A9FLJ0_ARUDO</name>
<protein>
    <submittedName>
        <fullName evidence="1">Glycine cleavage system H protein 1</fullName>
    </submittedName>
</protein>